<dbReference type="EMBL" id="JACTNZ010000004">
    <property type="protein sequence ID" value="KAG5554002.1"/>
    <property type="molecule type" value="Genomic_DNA"/>
</dbReference>
<proteinExistence type="predicted"/>
<name>A0AAV6KN31_9ERIC</name>
<dbReference type="Proteomes" id="UP000823749">
    <property type="component" value="Chromosome 4"/>
</dbReference>
<keyword evidence="2" id="KW-1185">Reference proteome</keyword>
<sequence length="75" mass="8472">MKLIRQCNKTGVTRISLILVLINKTQPHQHLQSATAASTFSLSEKCRVCSNKTGVIKRPSLLLKNELFLDQKCYL</sequence>
<gene>
    <name evidence="1" type="ORF">RHGRI_011764</name>
</gene>
<organism evidence="1 2">
    <name type="scientific">Rhododendron griersonianum</name>
    <dbReference type="NCBI Taxonomy" id="479676"/>
    <lineage>
        <taxon>Eukaryota</taxon>
        <taxon>Viridiplantae</taxon>
        <taxon>Streptophyta</taxon>
        <taxon>Embryophyta</taxon>
        <taxon>Tracheophyta</taxon>
        <taxon>Spermatophyta</taxon>
        <taxon>Magnoliopsida</taxon>
        <taxon>eudicotyledons</taxon>
        <taxon>Gunneridae</taxon>
        <taxon>Pentapetalae</taxon>
        <taxon>asterids</taxon>
        <taxon>Ericales</taxon>
        <taxon>Ericaceae</taxon>
        <taxon>Ericoideae</taxon>
        <taxon>Rhodoreae</taxon>
        <taxon>Rhododendron</taxon>
    </lineage>
</organism>
<reference evidence="1" key="1">
    <citation type="submission" date="2020-08" db="EMBL/GenBank/DDBJ databases">
        <title>Plant Genome Project.</title>
        <authorList>
            <person name="Zhang R.-G."/>
        </authorList>
    </citation>
    <scope>NUCLEOTIDE SEQUENCE</scope>
    <source>
        <strain evidence="1">WSP0</strain>
        <tissue evidence="1">Leaf</tissue>
    </source>
</reference>
<dbReference type="AlphaFoldDB" id="A0AAV6KN31"/>
<evidence type="ECO:0008006" key="3">
    <source>
        <dbReference type="Google" id="ProtNLM"/>
    </source>
</evidence>
<evidence type="ECO:0000313" key="1">
    <source>
        <dbReference type="EMBL" id="KAG5554002.1"/>
    </source>
</evidence>
<accession>A0AAV6KN31</accession>
<protein>
    <recommendedName>
        <fullName evidence="3">Secreted protein</fullName>
    </recommendedName>
</protein>
<evidence type="ECO:0000313" key="2">
    <source>
        <dbReference type="Proteomes" id="UP000823749"/>
    </source>
</evidence>
<comment type="caution">
    <text evidence="1">The sequence shown here is derived from an EMBL/GenBank/DDBJ whole genome shotgun (WGS) entry which is preliminary data.</text>
</comment>